<dbReference type="EMBL" id="CAUYUJ010019215">
    <property type="protein sequence ID" value="CAK0889478.1"/>
    <property type="molecule type" value="Genomic_DNA"/>
</dbReference>
<dbReference type="Proteomes" id="UP001189429">
    <property type="component" value="Unassembled WGS sequence"/>
</dbReference>
<keyword evidence="2" id="KW-1185">Reference proteome</keyword>
<reference evidence="1" key="1">
    <citation type="submission" date="2023-10" db="EMBL/GenBank/DDBJ databases">
        <authorList>
            <person name="Chen Y."/>
            <person name="Shah S."/>
            <person name="Dougan E. K."/>
            <person name="Thang M."/>
            <person name="Chan C."/>
        </authorList>
    </citation>
    <scope>NUCLEOTIDE SEQUENCE [LARGE SCALE GENOMIC DNA]</scope>
</reference>
<accession>A0ABN9WTK3</accession>
<organism evidence="1 2">
    <name type="scientific">Prorocentrum cordatum</name>
    <dbReference type="NCBI Taxonomy" id="2364126"/>
    <lineage>
        <taxon>Eukaryota</taxon>
        <taxon>Sar</taxon>
        <taxon>Alveolata</taxon>
        <taxon>Dinophyceae</taxon>
        <taxon>Prorocentrales</taxon>
        <taxon>Prorocentraceae</taxon>
        <taxon>Prorocentrum</taxon>
    </lineage>
</organism>
<protein>
    <submittedName>
        <fullName evidence="1">Uncharacterized protein</fullName>
    </submittedName>
</protein>
<name>A0ABN9WTK3_9DINO</name>
<comment type="caution">
    <text evidence="1">The sequence shown here is derived from an EMBL/GenBank/DDBJ whole genome shotgun (WGS) entry which is preliminary data.</text>
</comment>
<sequence length="391" mass="40744">MGQVLEFRSRLLCVVFRALGHQVSAKRLMEFANHDCLLLCALLRGLFAAHAGDSGLPDDLLQVQGSALDALCGLTAPELAFSSPGSCCGDSIEAQNQALDVYLEVVCAAVVETGLFGAALDVVLASARKDAAGLGTGGVAIARGAGLLGFFAALVLEADTAVVTEDDPRPPPIHFREELYRHADKLGSLLEAVLAAGSGTPAQLRGLVSSCAALSAALAAARAAESSEDGFTLACRMLLQTCLEAGLGPAPDAVVLAALAALAANVEDLEISHARLSELIAALQPEGRARARSRLVHSDKRGRLPVYGDADRVLMLFDERNSVATVAAPSAPAPRPLEAPRAESRQPGGLRNLLANAPQDSPVVSLILIFFFLRLRSHFGVSWAPPHGFLG</sequence>
<gene>
    <name evidence="1" type="ORF">PCOR1329_LOCUS69990</name>
</gene>
<evidence type="ECO:0000313" key="2">
    <source>
        <dbReference type="Proteomes" id="UP001189429"/>
    </source>
</evidence>
<evidence type="ECO:0000313" key="1">
    <source>
        <dbReference type="EMBL" id="CAK0889478.1"/>
    </source>
</evidence>
<proteinExistence type="predicted"/>